<evidence type="ECO:0000259" key="6">
    <source>
        <dbReference type="PROSITE" id="PS50119"/>
    </source>
</evidence>
<dbReference type="InterPro" id="IPR018957">
    <property type="entry name" value="Znf_C3HC4_RING-type"/>
</dbReference>
<dbReference type="Gene3D" id="3.30.160.60">
    <property type="entry name" value="Classic Zinc Finger"/>
    <property type="match status" value="1"/>
</dbReference>
<dbReference type="InterPro" id="IPR001841">
    <property type="entry name" value="Znf_RING"/>
</dbReference>
<dbReference type="InterPro" id="IPR017907">
    <property type="entry name" value="Znf_RING_CS"/>
</dbReference>
<dbReference type="SUPFAM" id="SSF101898">
    <property type="entry name" value="NHL repeat"/>
    <property type="match status" value="1"/>
</dbReference>
<dbReference type="PROSITE" id="PS50119">
    <property type="entry name" value="ZF_BBOX"/>
    <property type="match status" value="2"/>
</dbReference>
<comment type="caution">
    <text evidence="7">The sequence shown here is derived from an EMBL/GenBank/DDBJ whole genome shotgun (WGS) entry which is preliminary data.</text>
</comment>
<dbReference type="InterPro" id="IPR011042">
    <property type="entry name" value="6-blade_b-propeller_TolB-like"/>
</dbReference>
<dbReference type="PANTHER" id="PTHR25462">
    <property type="entry name" value="BONUS, ISOFORM C-RELATED"/>
    <property type="match status" value="1"/>
</dbReference>
<keyword evidence="1" id="KW-0479">Metal-binding</keyword>
<evidence type="ECO:0000256" key="1">
    <source>
        <dbReference type="ARBA" id="ARBA00022723"/>
    </source>
</evidence>
<dbReference type="InterPro" id="IPR047153">
    <property type="entry name" value="TRIM45/56/19-like"/>
</dbReference>
<keyword evidence="8" id="KW-1185">Reference proteome</keyword>
<name>A0AAN8J707_PATCE</name>
<dbReference type="PANTHER" id="PTHR25462:SF296">
    <property type="entry name" value="MEIOTIC P26, ISOFORM F"/>
    <property type="match status" value="1"/>
</dbReference>
<dbReference type="SMART" id="SM00184">
    <property type="entry name" value="RING"/>
    <property type="match status" value="1"/>
</dbReference>
<evidence type="ECO:0000256" key="2">
    <source>
        <dbReference type="ARBA" id="ARBA00022771"/>
    </source>
</evidence>
<sequence>MASHSNGPEFHLTCGLCAKDFDNPVTLKCLHSYCTSCIQRHICKTRDADSKGYFNCPVCHVPIEKPGRAIPASQWANKLPPSQFLKCLADAITGKSSGDLCSLCSQGNTSVQASLWCQNCHDGLCDACSDVHAKMKVSRNHTTVPIASVSKQERNKSGNPVCVVHPEHCVEFYCNHCCIVLCQTCAIVDHRKCGDIVNIAIVARQNRAELHQTLNEIKTYVTMAEKKKEDIQLQTLKLNRSKVDAETAIKQYVNDLIMKLRQSEQELIKKFQVEYENANVELTTREVNNKKTYTALKHVEKFIASVITMGSDADILNNARLIENQKQRLVDNQTELVEKSICTDMKFVSDANLSSLISCGYIGCIKPRTAYKVQKIETHLDGENKGESCAIDLTIVTIKEKSIPVVVDGTNNCVKMLSEPPQKISLRNPRRIAKLSNRAVIVTSSKHVSFIDVEPHFQVNKMVETQTDYTGIAVIGANRLAASRWSFSGGGFVDIVDFAGNVLLKLVLKDLLDPSYLSTTTTGNILVSDCRSKALTCLTQTGEVVFSYKSEVGDKLKLPYGVCTSKDGSIYLSDYNGARVIKLGNNGEFLEDCLTKNQGIERPRGIAFDSSDHLYVCHCRGWINVFRIS</sequence>
<evidence type="ECO:0000259" key="5">
    <source>
        <dbReference type="PROSITE" id="PS50089"/>
    </source>
</evidence>
<keyword evidence="2 4" id="KW-0863">Zinc-finger</keyword>
<dbReference type="GO" id="GO:0061630">
    <property type="term" value="F:ubiquitin protein ligase activity"/>
    <property type="evidence" value="ECO:0007669"/>
    <property type="project" value="TreeGrafter"/>
</dbReference>
<reference evidence="7 8" key="1">
    <citation type="submission" date="2024-01" db="EMBL/GenBank/DDBJ databases">
        <title>The genome of the rayed Mediterranean limpet Patella caerulea (Linnaeus, 1758).</title>
        <authorList>
            <person name="Anh-Thu Weber A."/>
            <person name="Halstead-Nussloch G."/>
        </authorList>
    </citation>
    <scope>NUCLEOTIDE SEQUENCE [LARGE SCALE GENOMIC DNA]</scope>
    <source>
        <strain evidence="7">AATW-2023a</strain>
        <tissue evidence="7">Whole specimen</tissue>
    </source>
</reference>
<organism evidence="7 8">
    <name type="scientific">Patella caerulea</name>
    <name type="common">Rayed Mediterranean limpet</name>
    <dbReference type="NCBI Taxonomy" id="87958"/>
    <lineage>
        <taxon>Eukaryota</taxon>
        <taxon>Metazoa</taxon>
        <taxon>Spiralia</taxon>
        <taxon>Lophotrochozoa</taxon>
        <taxon>Mollusca</taxon>
        <taxon>Gastropoda</taxon>
        <taxon>Patellogastropoda</taxon>
        <taxon>Patelloidea</taxon>
        <taxon>Patellidae</taxon>
        <taxon>Patella</taxon>
    </lineage>
</organism>
<dbReference type="InterPro" id="IPR000315">
    <property type="entry name" value="Znf_B-box"/>
</dbReference>
<evidence type="ECO:0000313" key="7">
    <source>
        <dbReference type="EMBL" id="KAK6171601.1"/>
    </source>
</evidence>
<dbReference type="Gene3D" id="3.30.40.10">
    <property type="entry name" value="Zinc/RING finger domain, C3HC4 (zinc finger)"/>
    <property type="match status" value="1"/>
</dbReference>
<dbReference type="PROSITE" id="PS00518">
    <property type="entry name" value="ZF_RING_1"/>
    <property type="match status" value="1"/>
</dbReference>
<keyword evidence="3" id="KW-0862">Zinc</keyword>
<dbReference type="SUPFAM" id="SSF57850">
    <property type="entry name" value="RING/U-box"/>
    <property type="match status" value="1"/>
</dbReference>
<dbReference type="EMBL" id="JAZGQO010000014">
    <property type="protein sequence ID" value="KAK6171601.1"/>
    <property type="molecule type" value="Genomic_DNA"/>
</dbReference>
<dbReference type="GO" id="GO:0008270">
    <property type="term" value="F:zinc ion binding"/>
    <property type="evidence" value="ECO:0007669"/>
    <property type="project" value="UniProtKB-KW"/>
</dbReference>
<dbReference type="Pfam" id="PF00097">
    <property type="entry name" value="zf-C3HC4"/>
    <property type="match status" value="1"/>
</dbReference>
<dbReference type="Proteomes" id="UP001347796">
    <property type="component" value="Unassembled WGS sequence"/>
</dbReference>
<evidence type="ECO:0000256" key="3">
    <source>
        <dbReference type="ARBA" id="ARBA00022833"/>
    </source>
</evidence>
<dbReference type="CDD" id="cd19757">
    <property type="entry name" value="Bbox1"/>
    <property type="match status" value="1"/>
</dbReference>
<evidence type="ECO:0000313" key="8">
    <source>
        <dbReference type="Proteomes" id="UP001347796"/>
    </source>
</evidence>
<proteinExistence type="predicted"/>
<gene>
    <name evidence="7" type="ORF">SNE40_019752</name>
</gene>
<dbReference type="PROSITE" id="PS50089">
    <property type="entry name" value="ZF_RING_2"/>
    <property type="match status" value="1"/>
</dbReference>
<dbReference type="SUPFAM" id="SSF57845">
    <property type="entry name" value="B-box zinc-binding domain"/>
    <property type="match status" value="1"/>
</dbReference>
<protein>
    <submittedName>
        <fullName evidence="7">Uncharacterized protein</fullName>
    </submittedName>
</protein>
<feature type="domain" description="B box-type" evidence="6">
    <location>
        <begin position="96"/>
        <end position="146"/>
    </location>
</feature>
<accession>A0AAN8J707</accession>
<dbReference type="InterPro" id="IPR013083">
    <property type="entry name" value="Znf_RING/FYVE/PHD"/>
</dbReference>
<feature type="domain" description="RING-type" evidence="5">
    <location>
        <begin position="14"/>
        <end position="60"/>
    </location>
</feature>
<dbReference type="AlphaFoldDB" id="A0AAN8J707"/>
<feature type="domain" description="B box-type" evidence="6">
    <location>
        <begin position="157"/>
        <end position="191"/>
    </location>
</feature>
<evidence type="ECO:0000256" key="4">
    <source>
        <dbReference type="PROSITE-ProRule" id="PRU00024"/>
    </source>
</evidence>
<dbReference type="Gene3D" id="2.120.10.30">
    <property type="entry name" value="TolB, C-terminal domain"/>
    <property type="match status" value="1"/>
</dbReference>